<dbReference type="InterPro" id="IPR011008">
    <property type="entry name" value="Dimeric_a/b-barrel"/>
</dbReference>
<reference evidence="2 3" key="1">
    <citation type="submission" date="2020-08" db="EMBL/GenBank/DDBJ databases">
        <authorList>
            <person name="Mo P."/>
        </authorList>
    </citation>
    <scope>NUCLEOTIDE SEQUENCE [LARGE SCALE GENOMIC DNA]</scope>
    <source>
        <strain evidence="2 3">CGMCC 4.1532</strain>
    </source>
</reference>
<dbReference type="EMBL" id="CP060131">
    <property type="protein sequence ID" value="QNG50442.1"/>
    <property type="molecule type" value="Genomic_DNA"/>
</dbReference>
<keyword evidence="2" id="KW-0503">Monooxygenase</keyword>
<organism evidence="2 3">
    <name type="scientific">Pseudonocardia petroleophila</name>
    <dbReference type="NCBI Taxonomy" id="37331"/>
    <lineage>
        <taxon>Bacteria</taxon>
        <taxon>Bacillati</taxon>
        <taxon>Actinomycetota</taxon>
        <taxon>Actinomycetes</taxon>
        <taxon>Pseudonocardiales</taxon>
        <taxon>Pseudonocardiaceae</taxon>
        <taxon>Pseudonocardia</taxon>
    </lineage>
</organism>
<dbReference type="PANTHER" id="PTHR33336">
    <property type="entry name" value="QUINOL MONOOXYGENASE YGIN-RELATED"/>
    <property type="match status" value="1"/>
</dbReference>
<name>A0A7G7MCD1_9PSEU</name>
<dbReference type="AlphaFoldDB" id="A0A7G7MCD1"/>
<protein>
    <submittedName>
        <fullName evidence="2">Antibiotic biosynthesis monooxygenase</fullName>
    </submittedName>
</protein>
<dbReference type="PANTHER" id="PTHR33336:SF15">
    <property type="entry name" value="ABM DOMAIN-CONTAINING PROTEIN"/>
    <property type="match status" value="1"/>
</dbReference>
<dbReference type="InterPro" id="IPR007138">
    <property type="entry name" value="ABM_dom"/>
</dbReference>
<dbReference type="RefSeq" id="WP_185717204.1">
    <property type="nucleotide sequence ID" value="NZ_BAAAWI010000001.1"/>
</dbReference>
<dbReference type="PROSITE" id="PS51725">
    <property type="entry name" value="ABM"/>
    <property type="match status" value="1"/>
</dbReference>
<accession>A0A7G7MCD1</accession>
<dbReference type="GO" id="GO:0004497">
    <property type="term" value="F:monooxygenase activity"/>
    <property type="evidence" value="ECO:0007669"/>
    <property type="project" value="UniProtKB-KW"/>
</dbReference>
<dbReference type="Pfam" id="PF03992">
    <property type="entry name" value="ABM"/>
    <property type="match status" value="1"/>
</dbReference>
<evidence type="ECO:0000313" key="3">
    <source>
        <dbReference type="Proteomes" id="UP000515728"/>
    </source>
</evidence>
<sequence>MTEPVVVVATVVPKPGRDEEVEAAFRTAVAATHAQDDGCELYALHRSVRGKEGFVVVEKWSSADALRAHGGGAAFAALSAEVADLLVEPLGVTVLQPLPAGDEELGRL</sequence>
<dbReference type="Proteomes" id="UP000515728">
    <property type="component" value="Chromosome"/>
</dbReference>
<keyword evidence="3" id="KW-1185">Reference proteome</keyword>
<proteinExistence type="predicted"/>
<dbReference type="KEGG" id="ppel:H6H00_19650"/>
<feature type="domain" description="ABM" evidence="1">
    <location>
        <begin position="5"/>
        <end position="95"/>
    </location>
</feature>
<evidence type="ECO:0000313" key="2">
    <source>
        <dbReference type="EMBL" id="QNG50442.1"/>
    </source>
</evidence>
<dbReference type="InterPro" id="IPR050744">
    <property type="entry name" value="AI-2_Isomerase_LsrG"/>
</dbReference>
<dbReference type="SUPFAM" id="SSF54909">
    <property type="entry name" value="Dimeric alpha+beta barrel"/>
    <property type="match status" value="1"/>
</dbReference>
<evidence type="ECO:0000259" key="1">
    <source>
        <dbReference type="PROSITE" id="PS51725"/>
    </source>
</evidence>
<gene>
    <name evidence="2" type="ORF">H6H00_19650</name>
</gene>
<dbReference type="Gene3D" id="3.30.70.100">
    <property type="match status" value="1"/>
</dbReference>
<keyword evidence="2" id="KW-0560">Oxidoreductase</keyword>